<dbReference type="InterPro" id="IPR019775">
    <property type="entry name" value="WD40_repeat_CS"/>
</dbReference>
<dbReference type="SUPFAM" id="SSF50978">
    <property type="entry name" value="WD40 repeat-like"/>
    <property type="match status" value="1"/>
</dbReference>
<keyword evidence="6" id="KW-1185">Reference proteome</keyword>
<dbReference type="EnsemblPlants" id="LPERR01G05360.1">
    <property type="protein sequence ID" value="LPERR01G05360.1"/>
    <property type="gene ID" value="LPERR01G05360"/>
</dbReference>
<dbReference type="PRINTS" id="PR00320">
    <property type="entry name" value="GPROTEINBRPT"/>
</dbReference>
<keyword evidence="1 3" id="KW-0853">WD repeat</keyword>
<dbReference type="PROSITE" id="PS50294">
    <property type="entry name" value="WD_REPEATS_REGION"/>
    <property type="match status" value="2"/>
</dbReference>
<evidence type="ECO:0000313" key="6">
    <source>
        <dbReference type="Proteomes" id="UP000032180"/>
    </source>
</evidence>
<accession>A0A0D9UXQ1</accession>
<dbReference type="PROSITE" id="PS50082">
    <property type="entry name" value="WD_REPEATS_2"/>
    <property type="match status" value="2"/>
</dbReference>
<dbReference type="PANTHER" id="PTHR44489">
    <property type="match status" value="1"/>
</dbReference>
<evidence type="ECO:0000256" key="3">
    <source>
        <dbReference type="PROSITE-ProRule" id="PRU00221"/>
    </source>
</evidence>
<dbReference type="SMART" id="SM00320">
    <property type="entry name" value="WD40"/>
    <property type="match status" value="5"/>
</dbReference>
<evidence type="ECO:0000256" key="2">
    <source>
        <dbReference type="ARBA" id="ARBA00022737"/>
    </source>
</evidence>
<evidence type="ECO:0000256" key="4">
    <source>
        <dbReference type="SAM" id="MobiDB-lite"/>
    </source>
</evidence>
<dbReference type="Gene3D" id="2.130.10.10">
    <property type="entry name" value="YVTN repeat-like/Quinoprotein amine dehydrogenase"/>
    <property type="match status" value="2"/>
</dbReference>
<dbReference type="Proteomes" id="UP000032180">
    <property type="component" value="Chromosome 1"/>
</dbReference>
<sequence>MTISSSLASRLGSGTGPARWSPYSRPSSDPAPRGGSTGTTSRPPLRVAPATARLLGPARKEDPAAATPGSRCRDARKQEPNMEMKSPNPKPTAEREEEPIVQKSRDGGGGFVFLCDLPGHTEAISGISLPAGSDKLYSGSTDGSVRIWDCNSGKVAGLSPLSALLPSGSLHAIQCVDIIKMGGKIGCMITHGTWVFFGITKSVEAWNTQTGMKFSLHGPSGLVCSMTIKDERLFAGTGDGRIMVWKFPDEKSDFGPVEILSGHERPVISLGVSATMLYSGSLDKTIKVWDLKTLKCVQTLCEHKAPVTSVLCWDEKLLSCSLDKTVKIWAASKSGDLQVIYTHAEEHGLRTLFGMHRVGKTPFLFCSLHNSNCIRLFDLPSFDEMGKLFSKKEVRTIELAAGGLLFTGDGAGELKVWRWAPQEEQPATPAPVK</sequence>
<reference evidence="6" key="2">
    <citation type="submission" date="2013-12" db="EMBL/GenBank/DDBJ databases">
        <authorList>
            <person name="Yu Y."/>
            <person name="Lee S."/>
            <person name="de Baynast K."/>
            <person name="Wissotski M."/>
            <person name="Liu L."/>
            <person name="Talag J."/>
            <person name="Goicoechea J."/>
            <person name="Angelova A."/>
            <person name="Jetty R."/>
            <person name="Kudrna D."/>
            <person name="Golser W."/>
            <person name="Rivera L."/>
            <person name="Zhang J."/>
            <person name="Wing R."/>
        </authorList>
    </citation>
    <scope>NUCLEOTIDE SEQUENCE</scope>
</reference>
<dbReference type="InterPro" id="IPR036322">
    <property type="entry name" value="WD40_repeat_dom_sf"/>
</dbReference>
<organism evidence="5 6">
    <name type="scientific">Leersia perrieri</name>
    <dbReference type="NCBI Taxonomy" id="77586"/>
    <lineage>
        <taxon>Eukaryota</taxon>
        <taxon>Viridiplantae</taxon>
        <taxon>Streptophyta</taxon>
        <taxon>Embryophyta</taxon>
        <taxon>Tracheophyta</taxon>
        <taxon>Spermatophyta</taxon>
        <taxon>Magnoliopsida</taxon>
        <taxon>Liliopsida</taxon>
        <taxon>Poales</taxon>
        <taxon>Poaceae</taxon>
        <taxon>BOP clade</taxon>
        <taxon>Oryzoideae</taxon>
        <taxon>Oryzeae</taxon>
        <taxon>Oryzinae</taxon>
        <taxon>Leersia</taxon>
    </lineage>
</organism>
<dbReference type="Gramene" id="LPERR01G05360.1">
    <property type="protein sequence ID" value="LPERR01G05360.1"/>
    <property type="gene ID" value="LPERR01G05360"/>
</dbReference>
<dbReference type="PANTHER" id="PTHR44489:SF8">
    <property type="entry name" value="ZINC FINGER CCCH DOMAIN-CONTAINING PROTEIN 59"/>
    <property type="match status" value="1"/>
</dbReference>
<evidence type="ECO:0000313" key="5">
    <source>
        <dbReference type="EnsemblPlants" id="LPERR01G05360.1"/>
    </source>
</evidence>
<dbReference type="InterPro" id="IPR001680">
    <property type="entry name" value="WD40_rpt"/>
</dbReference>
<dbReference type="AlphaFoldDB" id="A0A0D9UXQ1"/>
<dbReference type="InterPro" id="IPR044715">
    <property type="entry name" value="WDR86-like"/>
</dbReference>
<dbReference type="InterPro" id="IPR020472">
    <property type="entry name" value="WD40_PAC1"/>
</dbReference>
<feature type="repeat" description="WD" evidence="3">
    <location>
        <begin position="260"/>
        <end position="299"/>
    </location>
</feature>
<feature type="compositionally biased region" description="Basic and acidic residues" evidence="4">
    <location>
        <begin position="71"/>
        <end position="82"/>
    </location>
</feature>
<reference evidence="5" key="3">
    <citation type="submission" date="2015-04" db="UniProtKB">
        <authorList>
            <consortium name="EnsemblPlants"/>
        </authorList>
    </citation>
    <scope>IDENTIFICATION</scope>
</reference>
<proteinExistence type="predicted"/>
<feature type="repeat" description="WD" evidence="3">
    <location>
        <begin position="117"/>
        <end position="158"/>
    </location>
</feature>
<protein>
    <submittedName>
        <fullName evidence="5">Uncharacterized protein</fullName>
    </submittedName>
</protein>
<feature type="compositionally biased region" description="Basic and acidic residues" evidence="4">
    <location>
        <begin position="92"/>
        <end position="105"/>
    </location>
</feature>
<dbReference type="HOGENOM" id="CLU_037680_0_0_1"/>
<evidence type="ECO:0000256" key="1">
    <source>
        <dbReference type="ARBA" id="ARBA00022574"/>
    </source>
</evidence>
<feature type="region of interest" description="Disordered" evidence="4">
    <location>
        <begin position="1"/>
        <end position="105"/>
    </location>
</feature>
<reference evidence="5 6" key="1">
    <citation type="submission" date="2012-08" db="EMBL/GenBank/DDBJ databases">
        <title>Oryza genome evolution.</title>
        <authorList>
            <person name="Wing R.A."/>
        </authorList>
    </citation>
    <scope>NUCLEOTIDE SEQUENCE</scope>
</reference>
<dbReference type="eggNOG" id="KOG0274">
    <property type="taxonomic scope" value="Eukaryota"/>
</dbReference>
<keyword evidence="2" id="KW-0677">Repeat</keyword>
<dbReference type="InterPro" id="IPR015943">
    <property type="entry name" value="WD40/YVTN_repeat-like_dom_sf"/>
</dbReference>
<name>A0A0D9UXQ1_9ORYZ</name>
<dbReference type="STRING" id="77586.A0A0D9UXQ1"/>
<dbReference type="Pfam" id="PF00400">
    <property type="entry name" value="WD40"/>
    <property type="match status" value="3"/>
</dbReference>
<dbReference type="PROSITE" id="PS00678">
    <property type="entry name" value="WD_REPEATS_1"/>
    <property type="match status" value="1"/>
</dbReference>